<feature type="compositionally biased region" description="Polar residues" evidence="1">
    <location>
        <begin position="385"/>
        <end position="407"/>
    </location>
</feature>
<proteinExistence type="predicted"/>
<evidence type="ECO:0008006" key="5">
    <source>
        <dbReference type="Google" id="ProtNLM"/>
    </source>
</evidence>
<evidence type="ECO:0000256" key="2">
    <source>
        <dbReference type="SAM" id="SignalP"/>
    </source>
</evidence>
<comment type="caution">
    <text evidence="3">The sequence shown here is derived from an EMBL/GenBank/DDBJ whole genome shotgun (WGS) entry which is preliminary data.</text>
</comment>
<dbReference type="CDD" id="cd03145">
    <property type="entry name" value="GAT1_cyanophycinase"/>
    <property type="match status" value="1"/>
</dbReference>
<dbReference type="PANTHER" id="PTHR36175">
    <property type="entry name" value="CYANOPHYCINASE"/>
    <property type="match status" value="1"/>
</dbReference>
<evidence type="ECO:0000256" key="1">
    <source>
        <dbReference type="SAM" id="MobiDB-lite"/>
    </source>
</evidence>
<dbReference type="RefSeq" id="WP_344370820.1">
    <property type="nucleotide sequence ID" value="NZ_BAAAPW010000002.1"/>
</dbReference>
<dbReference type="InterPro" id="IPR029062">
    <property type="entry name" value="Class_I_gatase-like"/>
</dbReference>
<keyword evidence="2" id="KW-0732">Signal</keyword>
<dbReference type="Gene3D" id="3.40.50.880">
    <property type="match status" value="1"/>
</dbReference>
<evidence type="ECO:0000313" key="4">
    <source>
        <dbReference type="Proteomes" id="UP001501196"/>
    </source>
</evidence>
<name>A0ABP5FTD4_9MICO</name>
<dbReference type="EMBL" id="BAAAPW010000002">
    <property type="protein sequence ID" value="GAA2031072.1"/>
    <property type="molecule type" value="Genomic_DNA"/>
</dbReference>
<keyword evidence="4" id="KW-1185">Reference proteome</keyword>
<dbReference type="Proteomes" id="UP001501196">
    <property type="component" value="Unassembled WGS sequence"/>
</dbReference>
<feature type="region of interest" description="Disordered" evidence="1">
    <location>
        <begin position="385"/>
        <end position="409"/>
    </location>
</feature>
<organism evidence="3 4">
    <name type="scientific">Agromyces tropicus</name>
    <dbReference type="NCBI Taxonomy" id="555371"/>
    <lineage>
        <taxon>Bacteria</taxon>
        <taxon>Bacillati</taxon>
        <taxon>Actinomycetota</taxon>
        <taxon>Actinomycetes</taxon>
        <taxon>Micrococcales</taxon>
        <taxon>Microbacteriaceae</taxon>
        <taxon>Agromyces</taxon>
    </lineage>
</organism>
<sequence length="438" mass="44885">MRPLSPALATCATAALVLALAPAAAGPAAAAPAERANGPHAVLIGGNLDENAEILRAIVDLADPDGTGPAKARIAIVTAAARPARTPEQAADSSLNNAAANGLYYSELFQQYGAETYAVPVDTADDYAGDEYRPDRATDPGVVAEIGRATGVFFGGGDQMRYVRTLQDCEPAPLEAFESCADTPVLSALRAAADRGVVAGVSAGLTIQQGADMVTGGESYEAWRDGATAGYLDDPTELGYLPSGGFGFVEGVQIDSHFTTWGRQGRAVELALETGHDLVLGVDETTAVVLDRATGIGRVIGEHGASLLDLSDARGTDGGVAGVRWSYATAGDSVNLKRGLALAADGSSAVRPTAGPVAERSDVWDSLDGAGGVYSLRDLARETVASSARTGSGTSHETSPQFRTTLTREPGTRAWTTPAGSVSFAGLVMRIEVVPPAN</sequence>
<protein>
    <recommendedName>
        <fullName evidence="5">Cyanophycinase</fullName>
    </recommendedName>
</protein>
<evidence type="ECO:0000313" key="3">
    <source>
        <dbReference type="EMBL" id="GAA2031072.1"/>
    </source>
</evidence>
<accession>A0ABP5FTD4</accession>
<feature type="chain" id="PRO_5045981862" description="Cyanophycinase" evidence="2">
    <location>
        <begin position="31"/>
        <end position="438"/>
    </location>
</feature>
<dbReference type="PANTHER" id="PTHR36175:SF1">
    <property type="entry name" value="CYANOPHYCINASE"/>
    <property type="match status" value="1"/>
</dbReference>
<dbReference type="SUPFAM" id="SSF52317">
    <property type="entry name" value="Class I glutamine amidotransferase-like"/>
    <property type="match status" value="1"/>
</dbReference>
<gene>
    <name evidence="3" type="ORF">GCM10009819_13640</name>
</gene>
<feature type="signal peptide" evidence="2">
    <location>
        <begin position="1"/>
        <end position="30"/>
    </location>
</feature>
<reference evidence="4" key="1">
    <citation type="journal article" date="2019" name="Int. J. Syst. Evol. Microbiol.">
        <title>The Global Catalogue of Microorganisms (GCM) 10K type strain sequencing project: providing services to taxonomists for standard genome sequencing and annotation.</title>
        <authorList>
            <consortium name="The Broad Institute Genomics Platform"/>
            <consortium name="The Broad Institute Genome Sequencing Center for Infectious Disease"/>
            <person name="Wu L."/>
            <person name="Ma J."/>
        </authorList>
    </citation>
    <scope>NUCLEOTIDE SEQUENCE [LARGE SCALE GENOMIC DNA]</scope>
    <source>
        <strain evidence="4">JCM 15672</strain>
    </source>
</reference>